<name>A0A1H4ARV6_9RHOB</name>
<dbReference type="STRING" id="89524.SAMN05444370_104343"/>
<dbReference type="InterPro" id="IPR006683">
    <property type="entry name" value="Thioestr_dom"/>
</dbReference>
<feature type="domain" description="Thioesterase" evidence="2">
    <location>
        <begin position="50"/>
        <end position="124"/>
    </location>
</feature>
<dbReference type="PANTHER" id="PTHR43240:SF7">
    <property type="entry name" value="BLR7284 PROTEIN"/>
    <property type="match status" value="1"/>
</dbReference>
<dbReference type="SUPFAM" id="SSF54637">
    <property type="entry name" value="Thioesterase/thiol ester dehydrase-isomerase"/>
    <property type="match status" value="1"/>
</dbReference>
<dbReference type="InterPro" id="IPR029069">
    <property type="entry name" value="HotDog_dom_sf"/>
</dbReference>
<evidence type="ECO:0000259" key="2">
    <source>
        <dbReference type="Pfam" id="PF03061"/>
    </source>
</evidence>
<dbReference type="Gene3D" id="3.10.129.10">
    <property type="entry name" value="Hotdog Thioesterase"/>
    <property type="match status" value="1"/>
</dbReference>
<gene>
    <name evidence="3" type="ORF">SAMN05444370_104343</name>
</gene>
<evidence type="ECO:0000256" key="1">
    <source>
        <dbReference type="ARBA" id="ARBA00022801"/>
    </source>
</evidence>
<dbReference type="InterPro" id="IPR003736">
    <property type="entry name" value="PAAI_dom"/>
</dbReference>
<dbReference type="Proteomes" id="UP000198703">
    <property type="component" value="Unassembled WGS sequence"/>
</dbReference>
<dbReference type="Pfam" id="PF03061">
    <property type="entry name" value="4HBT"/>
    <property type="match status" value="1"/>
</dbReference>
<protein>
    <submittedName>
        <fullName evidence="3">Uncharacterized domain 1-containing protein</fullName>
    </submittedName>
</protein>
<proteinExistence type="predicted"/>
<dbReference type="PANTHER" id="PTHR43240">
    <property type="entry name" value="1,4-DIHYDROXY-2-NAPHTHOYL-COA THIOESTERASE 1"/>
    <property type="match status" value="1"/>
</dbReference>
<dbReference type="EMBL" id="FNQM01000004">
    <property type="protein sequence ID" value="SEA38601.1"/>
    <property type="molecule type" value="Genomic_DNA"/>
</dbReference>
<dbReference type="CDD" id="cd03443">
    <property type="entry name" value="PaaI_thioesterase"/>
    <property type="match status" value="1"/>
</dbReference>
<reference evidence="3 4" key="1">
    <citation type="submission" date="2016-10" db="EMBL/GenBank/DDBJ databases">
        <authorList>
            <person name="de Groot N.N."/>
        </authorList>
    </citation>
    <scope>NUCLEOTIDE SEQUENCE [LARGE SCALE GENOMIC DNA]</scope>
    <source>
        <strain evidence="3 4">DSM 15345</strain>
    </source>
</reference>
<dbReference type="GO" id="GO:0005829">
    <property type="term" value="C:cytosol"/>
    <property type="evidence" value="ECO:0007669"/>
    <property type="project" value="TreeGrafter"/>
</dbReference>
<keyword evidence="1" id="KW-0378">Hydrolase</keyword>
<dbReference type="RefSeq" id="WP_093252494.1">
    <property type="nucleotide sequence ID" value="NZ_FNQM01000004.1"/>
</dbReference>
<accession>A0A1H4ARV6</accession>
<sequence length="149" mass="15283">MTDGTGLLTRMLQGLPHARALGLSVVSAGDGVAVLSAPYDPRLVGDPETGVIHGGVVTTLLDTCCGVAVLSAGNRPLSTATLDLRIDYMRPARPGIAVTARAECHRMTRSVAFVRATAWDADEDDPLASAAGAFMVELAARPAEGEGAA</sequence>
<dbReference type="AlphaFoldDB" id="A0A1H4ARV6"/>
<dbReference type="NCBIfam" id="TIGR00369">
    <property type="entry name" value="unchar_dom_1"/>
    <property type="match status" value="1"/>
</dbReference>
<dbReference type="OrthoDB" id="9813158at2"/>
<dbReference type="GO" id="GO:0061522">
    <property type="term" value="F:1,4-dihydroxy-2-naphthoyl-CoA thioesterase activity"/>
    <property type="evidence" value="ECO:0007669"/>
    <property type="project" value="TreeGrafter"/>
</dbReference>
<evidence type="ECO:0000313" key="3">
    <source>
        <dbReference type="EMBL" id="SEA38601.1"/>
    </source>
</evidence>
<organism evidence="3 4">
    <name type="scientific">Rubrimonas cliftonensis</name>
    <dbReference type="NCBI Taxonomy" id="89524"/>
    <lineage>
        <taxon>Bacteria</taxon>
        <taxon>Pseudomonadati</taxon>
        <taxon>Pseudomonadota</taxon>
        <taxon>Alphaproteobacteria</taxon>
        <taxon>Rhodobacterales</taxon>
        <taxon>Paracoccaceae</taxon>
        <taxon>Rubrimonas</taxon>
    </lineage>
</organism>
<keyword evidence="4" id="KW-1185">Reference proteome</keyword>
<evidence type="ECO:0000313" key="4">
    <source>
        <dbReference type="Proteomes" id="UP000198703"/>
    </source>
</evidence>